<keyword evidence="1" id="KW-0812">Transmembrane</keyword>
<dbReference type="Proteomes" id="UP000799421">
    <property type="component" value="Unassembled WGS sequence"/>
</dbReference>
<dbReference type="InterPro" id="IPR010530">
    <property type="entry name" value="B12D"/>
</dbReference>
<organism evidence="2 3">
    <name type="scientific">Piedraia hortae CBS 480.64</name>
    <dbReference type="NCBI Taxonomy" id="1314780"/>
    <lineage>
        <taxon>Eukaryota</taxon>
        <taxon>Fungi</taxon>
        <taxon>Dikarya</taxon>
        <taxon>Ascomycota</taxon>
        <taxon>Pezizomycotina</taxon>
        <taxon>Dothideomycetes</taxon>
        <taxon>Dothideomycetidae</taxon>
        <taxon>Capnodiales</taxon>
        <taxon>Piedraiaceae</taxon>
        <taxon>Piedraia</taxon>
    </lineage>
</organism>
<evidence type="ECO:0000313" key="2">
    <source>
        <dbReference type="EMBL" id="KAF2862590.1"/>
    </source>
</evidence>
<keyword evidence="3" id="KW-1185">Reference proteome</keyword>
<dbReference type="OrthoDB" id="202195at2759"/>
<evidence type="ECO:0000313" key="3">
    <source>
        <dbReference type="Proteomes" id="UP000799421"/>
    </source>
</evidence>
<feature type="transmembrane region" description="Helical" evidence="1">
    <location>
        <begin position="57"/>
        <end position="76"/>
    </location>
</feature>
<dbReference type="Pfam" id="PF06522">
    <property type="entry name" value="B12D"/>
    <property type="match status" value="1"/>
</dbReference>
<sequence>MSSATRLQRFTALRFPTAPVRGFRTSALRMGPVPQEEQSAHTVSQRLRKIKNMPAELWPLAIIMTIAVTAAGFSLTRKLFSDKTLRLNRQGGEH</sequence>
<evidence type="ECO:0000256" key="1">
    <source>
        <dbReference type="SAM" id="Phobius"/>
    </source>
</evidence>
<protein>
    <recommendedName>
        <fullName evidence="4">NADH-ubiquinone reductase complex 1 MLRQ subunit</fullName>
    </recommendedName>
</protein>
<proteinExistence type="predicted"/>
<dbReference type="AlphaFoldDB" id="A0A6A7C574"/>
<gene>
    <name evidence="2" type="ORF">K470DRAFT_268917</name>
</gene>
<accession>A0A6A7C574</accession>
<keyword evidence="1" id="KW-0472">Membrane</keyword>
<name>A0A6A7C574_9PEZI</name>
<dbReference type="EMBL" id="MU005965">
    <property type="protein sequence ID" value="KAF2862590.1"/>
    <property type="molecule type" value="Genomic_DNA"/>
</dbReference>
<keyword evidence="1" id="KW-1133">Transmembrane helix</keyword>
<reference evidence="2" key="1">
    <citation type="journal article" date="2020" name="Stud. Mycol.">
        <title>101 Dothideomycetes genomes: a test case for predicting lifestyles and emergence of pathogens.</title>
        <authorList>
            <person name="Haridas S."/>
            <person name="Albert R."/>
            <person name="Binder M."/>
            <person name="Bloem J."/>
            <person name="Labutti K."/>
            <person name="Salamov A."/>
            <person name="Andreopoulos B."/>
            <person name="Baker S."/>
            <person name="Barry K."/>
            <person name="Bills G."/>
            <person name="Bluhm B."/>
            <person name="Cannon C."/>
            <person name="Castanera R."/>
            <person name="Culley D."/>
            <person name="Daum C."/>
            <person name="Ezra D."/>
            <person name="Gonzalez J."/>
            <person name="Henrissat B."/>
            <person name="Kuo A."/>
            <person name="Liang C."/>
            <person name="Lipzen A."/>
            <person name="Lutzoni F."/>
            <person name="Magnuson J."/>
            <person name="Mondo S."/>
            <person name="Nolan M."/>
            <person name="Ohm R."/>
            <person name="Pangilinan J."/>
            <person name="Park H.-J."/>
            <person name="Ramirez L."/>
            <person name="Alfaro M."/>
            <person name="Sun H."/>
            <person name="Tritt A."/>
            <person name="Yoshinaga Y."/>
            <person name="Zwiers L.-H."/>
            <person name="Turgeon B."/>
            <person name="Goodwin S."/>
            <person name="Spatafora J."/>
            <person name="Crous P."/>
            <person name="Grigoriev I."/>
        </authorList>
    </citation>
    <scope>NUCLEOTIDE SEQUENCE</scope>
    <source>
        <strain evidence="2">CBS 480.64</strain>
    </source>
</reference>
<evidence type="ECO:0008006" key="4">
    <source>
        <dbReference type="Google" id="ProtNLM"/>
    </source>
</evidence>